<dbReference type="PROSITE" id="PS51257">
    <property type="entry name" value="PROKAR_LIPOPROTEIN"/>
    <property type="match status" value="1"/>
</dbReference>
<organism evidence="1 2">
    <name type="scientific">Tectimicrobiota bacterium</name>
    <dbReference type="NCBI Taxonomy" id="2528274"/>
    <lineage>
        <taxon>Bacteria</taxon>
        <taxon>Pseudomonadati</taxon>
        <taxon>Nitrospinota/Tectimicrobiota group</taxon>
        <taxon>Candidatus Tectimicrobiota</taxon>
    </lineage>
</organism>
<proteinExistence type="predicted"/>
<reference evidence="1" key="1">
    <citation type="submission" date="2019-03" db="EMBL/GenBank/DDBJ databases">
        <title>Lake Tanganyika Metagenome-Assembled Genomes (MAGs).</title>
        <authorList>
            <person name="Tran P."/>
        </authorList>
    </citation>
    <scope>NUCLEOTIDE SEQUENCE</scope>
    <source>
        <strain evidence="1">K_DeepCast_65m_m2_066</strain>
    </source>
</reference>
<comment type="caution">
    <text evidence="1">The sequence shown here is derived from an EMBL/GenBank/DDBJ whole genome shotgun (WGS) entry which is preliminary data.</text>
</comment>
<dbReference type="Proteomes" id="UP000712673">
    <property type="component" value="Unassembled WGS sequence"/>
</dbReference>
<name>A0A938B3C7_UNCTE</name>
<gene>
    <name evidence="1" type="ORF">FJZ47_07685</name>
</gene>
<dbReference type="AlphaFoldDB" id="A0A938B3C7"/>
<evidence type="ECO:0000313" key="2">
    <source>
        <dbReference type="Proteomes" id="UP000712673"/>
    </source>
</evidence>
<accession>A0A938B3C7</accession>
<sequence>MTRAQLGRYTTAPGAIALGTVLLLAQVLAGTGCTLGSSGTLVARYTYTDTAVVLDRYMLGAQLRLQGPDGGATLGYRRASYVFARTGAPSNPPPVVWRYFHAPWPAGRLLLRGTTTIGLECQMTSEVHRLTLGYLDQLVTAGPAPDVSQVVHIFYQRHQPHLGYDRQTTAFVPKVQTTDPQHPQEPVKEAMSVIATTNIAVRWFRVQQIAERFATGPAAINLAKNPDAIRQFEAQ</sequence>
<dbReference type="EMBL" id="VGLS01000178">
    <property type="protein sequence ID" value="MBM3223663.1"/>
    <property type="molecule type" value="Genomic_DNA"/>
</dbReference>
<protein>
    <recommendedName>
        <fullName evidence="3">Lipoprotein</fullName>
    </recommendedName>
</protein>
<evidence type="ECO:0008006" key="3">
    <source>
        <dbReference type="Google" id="ProtNLM"/>
    </source>
</evidence>
<evidence type="ECO:0000313" key="1">
    <source>
        <dbReference type="EMBL" id="MBM3223663.1"/>
    </source>
</evidence>